<dbReference type="Proteomes" id="UP001174932">
    <property type="component" value="Unassembled WGS sequence"/>
</dbReference>
<evidence type="ECO:0000256" key="1">
    <source>
        <dbReference type="ARBA" id="ARBA00004651"/>
    </source>
</evidence>
<evidence type="ECO:0000256" key="6">
    <source>
        <dbReference type="ARBA" id="ARBA00022989"/>
    </source>
</evidence>
<evidence type="ECO:0000256" key="8">
    <source>
        <dbReference type="RuleBase" id="RU363041"/>
    </source>
</evidence>
<feature type="transmembrane region" description="Helical" evidence="8">
    <location>
        <begin position="41"/>
        <end position="61"/>
    </location>
</feature>
<evidence type="ECO:0000256" key="2">
    <source>
        <dbReference type="ARBA" id="ARBA00009142"/>
    </source>
</evidence>
<dbReference type="Pfam" id="PF01925">
    <property type="entry name" value="TauE"/>
    <property type="match status" value="1"/>
</dbReference>
<reference evidence="9" key="2">
    <citation type="submission" date="2023-07" db="EMBL/GenBank/DDBJ databases">
        <authorList>
            <person name="Shen H."/>
        </authorList>
    </citation>
    <scope>NUCLEOTIDE SEQUENCE</scope>
    <source>
        <strain evidence="9">TNR-22</strain>
    </source>
</reference>
<reference evidence="9" key="1">
    <citation type="journal article" date="2015" name="Int. J. Syst. Evol. Microbiol.">
        <title>Rhizobium alvei sp. nov., isolated from a freshwater river.</title>
        <authorList>
            <person name="Sheu S.Y."/>
            <person name="Huang H.W."/>
            <person name="Young C.C."/>
            <person name="Chen W.M."/>
        </authorList>
    </citation>
    <scope>NUCLEOTIDE SEQUENCE</scope>
    <source>
        <strain evidence="9">TNR-22</strain>
    </source>
</reference>
<dbReference type="PANTHER" id="PTHR30269">
    <property type="entry name" value="TRANSMEMBRANE PROTEIN YFCA"/>
    <property type="match status" value="1"/>
</dbReference>
<evidence type="ECO:0000313" key="9">
    <source>
        <dbReference type="EMBL" id="MDO6962883.1"/>
    </source>
</evidence>
<comment type="subcellular location">
    <subcellularLocation>
        <location evidence="1 8">Cell membrane</location>
        <topology evidence="1 8">Multi-pass membrane protein</topology>
    </subcellularLocation>
</comment>
<evidence type="ECO:0000256" key="4">
    <source>
        <dbReference type="ARBA" id="ARBA00022475"/>
    </source>
</evidence>
<feature type="transmembrane region" description="Helical" evidence="8">
    <location>
        <begin position="226"/>
        <end position="244"/>
    </location>
</feature>
<name>A0ABT8YGS5_9HYPH</name>
<accession>A0ABT8YGS5</accession>
<evidence type="ECO:0000256" key="7">
    <source>
        <dbReference type="ARBA" id="ARBA00023136"/>
    </source>
</evidence>
<protein>
    <recommendedName>
        <fullName evidence="8">Probable membrane transporter protein</fullName>
    </recommendedName>
</protein>
<keyword evidence="5 8" id="KW-0812">Transmembrane</keyword>
<evidence type="ECO:0000256" key="5">
    <source>
        <dbReference type="ARBA" id="ARBA00022692"/>
    </source>
</evidence>
<dbReference type="InterPro" id="IPR002781">
    <property type="entry name" value="TM_pro_TauE-like"/>
</dbReference>
<keyword evidence="7 8" id="KW-0472">Membrane</keyword>
<keyword evidence="4 8" id="KW-1003">Cell membrane</keyword>
<feature type="transmembrane region" description="Helical" evidence="8">
    <location>
        <begin position="94"/>
        <end position="114"/>
    </location>
</feature>
<feature type="transmembrane region" description="Helical" evidence="8">
    <location>
        <begin position="70"/>
        <end position="88"/>
    </location>
</feature>
<feature type="transmembrane region" description="Helical" evidence="8">
    <location>
        <begin position="126"/>
        <end position="147"/>
    </location>
</feature>
<feature type="transmembrane region" description="Helical" evidence="8">
    <location>
        <begin position="194"/>
        <end position="214"/>
    </location>
</feature>
<organism evidence="9 10">
    <name type="scientific">Rhizobium alvei</name>
    <dbReference type="NCBI Taxonomy" id="1132659"/>
    <lineage>
        <taxon>Bacteria</taxon>
        <taxon>Pseudomonadati</taxon>
        <taxon>Pseudomonadota</taxon>
        <taxon>Alphaproteobacteria</taxon>
        <taxon>Hyphomicrobiales</taxon>
        <taxon>Rhizobiaceae</taxon>
        <taxon>Rhizobium/Agrobacterium group</taxon>
        <taxon>Rhizobium</taxon>
    </lineage>
</organism>
<evidence type="ECO:0000256" key="3">
    <source>
        <dbReference type="ARBA" id="ARBA00022448"/>
    </source>
</evidence>
<keyword evidence="6 8" id="KW-1133">Transmembrane helix</keyword>
<comment type="caution">
    <text evidence="9">The sequence shown here is derived from an EMBL/GenBank/DDBJ whole genome shotgun (WGS) entry which is preliminary data.</text>
</comment>
<keyword evidence="10" id="KW-1185">Reference proteome</keyword>
<dbReference type="InterPro" id="IPR052017">
    <property type="entry name" value="TSUP"/>
</dbReference>
<evidence type="ECO:0000313" key="10">
    <source>
        <dbReference type="Proteomes" id="UP001174932"/>
    </source>
</evidence>
<dbReference type="EMBL" id="JAUOZU010000002">
    <property type="protein sequence ID" value="MDO6962883.1"/>
    <property type="molecule type" value="Genomic_DNA"/>
</dbReference>
<sequence length="248" mass="26590">MPEHFLIIALAALIVGLAKGGLATAGTLAVPMLTFWYDPLTAASLLLPVFLISDAVGVWVYRREFSARNIAILAPSALFGVLVASLLSEHVPSWVIVIATGIIGIAYCLTAWIGRHEAAEPRQPNLAFGLFMGVLTGITSFIAHSGAPPFQAYVLPQKLPKMVFAGTTTITFAIVNLSKLPAYYTLGLMDDLNVTTALVLCAIAVGGTFLGRYISRVLPDVIYRRVIMVLLFLISIQLVIQGGYEATL</sequence>
<dbReference type="PANTHER" id="PTHR30269:SF37">
    <property type="entry name" value="MEMBRANE TRANSPORTER PROTEIN"/>
    <property type="match status" value="1"/>
</dbReference>
<comment type="similarity">
    <text evidence="2 8">Belongs to the 4-toluene sulfonate uptake permease (TSUP) (TC 2.A.102) family.</text>
</comment>
<gene>
    <name evidence="9" type="ORF">Q4481_02880</name>
</gene>
<dbReference type="RefSeq" id="WP_304374777.1">
    <property type="nucleotide sequence ID" value="NZ_JAUOZU010000002.1"/>
</dbReference>
<proteinExistence type="inferred from homology"/>
<keyword evidence="3" id="KW-0813">Transport</keyword>